<dbReference type="AlphaFoldDB" id="A0A5B7EUA5"/>
<organism evidence="1 2">
    <name type="scientific">Portunus trituberculatus</name>
    <name type="common">Swimming crab</name>
    <name type="synonym">Neptunus trituberculatus</name>
    <dbReference type="NCBI Taxonomy" id="210409"/>
    <lineage>
        <taxon>Eukaryota</taxon>
        <taxon>Metazoa</taxon>
        <taxon>Ecdysozoa</taxon>
        <taxon>Arthropoda</taxon>
        <taxon>Crustacea</taxon>
        <taxon>Multicrustacea</taxon>
        <taxon>Malacostraca</taxon>
        <taxon>Eumalacostraca</taxon>
        <taxon>Eucarida</taxon>
        <taxon>Decapoda</taxon>
        <taxon>Pleocyemata</taxon>
        <taxon>Brachyura</taxon>
        <taxon>Eubrachyura</taxon>
        <taxon>Portunoidea</taxon>
        <taxon>Portunidae</taxon>
        <taxon>Portuninae</taxon>
        <taxon>Portunus</taxon>
    </lineage>
</organism>
<name>A0A5B7EUA5_PORTR</name>
<dbReference type="EMBL" id="VSRR010003562">
    <property type="protein sequence ID" value="MPC36629.1"/>
    <property type="molecule type" value="Genomic_DNA"/>
</dbReference>
<sequence length="67" mass="7372">MFPQWQVVEEAGAPATTQSSCLLLKCLRISPEAGLSTSSSWCIQNPVSLHDTVGLSNLEKITWIKLR</sequence>
<keyword evidence="2" id="KW-1185">Reference proteome</keyword>
<comment type="caution">
    <text evidence="1">The sequence shown here is derived from an EMBL/GenBank/DDBJ whole genome shotgun (WGS) entry which is preliminary data.</text>
</comment>
<evidence type="ECO:0000313" key="1">
    <source>
        <dbReference type="EMBL" id="MPC36629.1"/>
    </source>
</evidence>
<protein>
    <submittedName>
        <fullName evidence="1">Uncharacterized protein</fullName>
    </submittedName>
</protein>
<dbReference type="Proteomes" id="UP000324222">
    <property type="component" value="Unassembled WGS sequence"/>
</dbReference>
<accession>A0A5B7EUA5</accession>
<proteinExistence type="predicted"/>
<gene>
    <name evidence="1" type="ORF">E2C01_030095</name>
</gene>
<reference evidence="1 2" key="1">
    <citation type="submission" date="2019-05" db="EMBL/GenBank/DDBJ databases">
        <title>Another draft genome of Portunus trituberculatus and its Hox gene families provides insights of decapod evolution.</title>
        <authorList>
            <person name="Jeong J.-H."/>
            <person name="Song I."/>
            <person name="Kim S."/>
            <person name="Choi T."/>
            <person name="Kim D."/>
            <person name="Ryu S."/>
            <person name="Kim W."/>
        </authorList>
    </citation>
    <scope>NUCLEOTIDE SEQUENCE [LARGE SCALE GENOMIC DNA]</scope>
    <source>
        <tissue evidence="1">Muscle</tissue>
    </source>
</reference>
<evidence type="ECO:0000313" key="2">
    <source>
        <dbReference type="Proteomes" id="UP000324222"/>
    </source>
</evidence>